<reference evidence="1" key="1">
    <citation type="submission" date="2013-04" db="EMBL/GenBank/DDBJ databases">
        <title>The Genome Sequence of Fonticula alba ATCC 38817.</title>
        <authorList>
            <consortium name="The Broad Institute Genomics Platform"/>
            <person name="Russ C."/>
            <person name="Cuomo C."/>
            <person name="Burger G."/>
            <person name="Gray M.W."/>
            <person name="Holland P.W.H."/>
            <person name="King N."/>
            <person name="Lang F.B.F."/>
            <person name="Roger A.J."/>
            <person name="Ruiz-Trillo I."/>
            <person name="Brown M."/>
            <person name="Walker B."/>
            <person name="Young S."/>
            <person name="Zeng Q."/>
            <person name="Gargeya S."/>
            <person name="Fitzgerald M."/>
            <person name="Haas B."/>
            <person name="Abouelleil A."/>
            <person name="Allen A.W."/>
            <person name="Alvarado L."/>
            <person name="Arachchi H.M."/>
            <person name="Berlin A.M."/>
            <person name="Chapman S.B."/>
            <person name="Gainer-Dewar J."/>
            <person name="Goldberg J."/>
            <person name="Griggs A."/>
            <person name="Gujja S."/>
            <person name="Hansen M."/>
            <person name="Howarth C."/>
            <person name="Imamovic A."/>
            <person name="Ireland A."/>
            <person name="Larimer J."/>
            <person name="McCowan C."/>
            <person name="Murphy C."/>
            <person name="Pearson M."/>
            <person name="Poon T.W."/>
            <person name="Priest M."/>
            <person name="Roberts A."/>
            <person name="Saif S."/>
            <person name="Shea T."/>
            <person name="Sisk P."/>
            <person name="Sykes S."/>
            <person name="Wortman J."/>
            <person name="Nusbaum C."/>
            <person name="Birren B."/>
        </authorList>
    </citation>
    <scope>NUCLEOTIDE SEQUENCE [LARGE SCALE GENOMIC DNA]</scope>
    <source>
        <strain evidence="1">ATCC 38817</strain>
    </source>
</reference>
<organism evidence="1">
    <name type="scientific">Fonticula alba</name>
    <name type="common">Slime mold</name>
    <dbReference type="NCBI Taxonomy" id="691883"/>
    <lineage>
        <taxon>Eukaryota</taxon>
        <taxon>Rotosphaerida</taxon>
        <taxon>Fonticulaceae</taxon>
        <taxon>Fonticula</taxon>
    </lineage>
</organism>
<name>A0A058Z8P5_FONAL</name>
<keyword evidence="2" id="KW-1185">Reference proteome</keyword>
<evidence type="ECO:0000313" key="1">
    <source>
        <dbReference type="EMBL" id="KCV70298.1"/>
    </source>
</evidence>
<gene>
    <name evidence="1" type="ORF">H696_02627</name>
</gene>
<protein>
    <submittedName>
        <fullName evidence="1">Uncharacterized protein</fullName>
    </submittedName>
</protein>
<evidence type="ECO:0000313" key="2">
    <source>
        <dbReference type="Proteomes" id="UP000030693"/>
    </source>
</evidence>
<sequence>MLEKTPDGNRIVLVRPNLETAEKLDDWAVIVRPITPQDPDVPASFRQTHIFRIGEFISAFHPPRVEGPGMRMSTDPARRWLASRRFTNQGVETADDAGEPIFTVDNEGITLRTAVTKSPFMAGRLCRAKFDGNGVSFIG</sequence>
<proteinExistence type="predicted"/>
<dbReference type="Proteomes" id="UP000030693">
    <property type="component" value="Unassembled WGS sequence"/>
</dbReference>
<dbReference type="EMBL" id="KB932204">
    <property type="protein sequence ID" value="KCV70298.1"/>
    <property type="molecule type" value="Genomic_DNA"/>
</dbReference>
<accession>A0A058Z8P5</accession>
<dbReference type="GeneID" id="20527352"/>
<dbReference type="AlphaFoldDB" id="A0A058Z8P5"/>
<dbReference type="RefSeq" id="XP_009494814.1">
    <property type="nucleotide sequence ID" value="XM_009496539.1"/>
</dbReference>